<keyword evidence="7" id="KW-1185">Reference proteome</keyword>
<accession>T1F0S4</accession>
<evidence type="ECO:0000256" key="3">
    <source>
        <dbReference type="ARBA" id="ARBA00023136"/>
    </source>
</evidence>
<dbReference type="KEGG" id="hro:HELRODRAFT_168602"/>
<reference evidence="7" key="1">
    <citation type="submission" date="2012-12" db="EMBL/GenBank/DDBJ databases">
        <authorList>
            <person name="Hellsten U."/>
            <person name="Grimwood J."/>
            <person name="Chapman J.A."/>
            <person name="Shapiro H."/>
            <person name="Aerts A."/>
            <person name="Otillar R.P."/>
            <person name="Terry A.Y."/>
            <person name="Boore J.L."/>
            <person name="Simakov O."/>
            <person name="Marletaz F."/>
            <person name="Cho S.-J."/>
            <person name="Edsinger-Gonzales E."/>
            <person name="Havlak P."/>
            <person name="Kuo D.-H."/>
            <person name="Larsson T."/>
            <person name="Lv J."/>
            <person name="Arendt D."/>
            <person name="Savage R."/>
            <person name="Osoegawa K."/>
            <person name="de Jong P."/>
            <person name="Lindberg D.R."/>
            <person name="Seaver E.C."/>
            <person name="Weisblat D.A."/>
            <person name="Putnam N.H."/>
            <person name="Grigoriev I.V."/>
            <person name="Rokhsar D.S."/>
        </authorList>
    </citation>
    <scope>NUCLEOTIDE SEQUENCE</scope>
</reference>
<dbReference type="EMBL" id="AMQM01003000">
    <property type="status" value="NOT_ANNOTATED_CDS"/>
    <property type="molecule type" value="Genomic_DNA"/>
</dbReference>
<protein>
    <recommendedName>
        <fullName evidence="8">Major facilitator superfamily (MFS) profile domain-containing protein</fullName>
    </recommendedName>
</protein>
<dbReference type="CTD" id="20202424"/>
<keyword evidence="3 4" id="KW-0472">Membrane</keyword>
<feature type="transmembrane region" description="Helical" evidence="4">
    <location>
        <begin position="28"/>
        <end position="49"/>
    </location>
</feature>
<dbReference type="RefSeq" id="XP_009012686.1">
    <property type="nucleotide sequence ID" value="XM_009014438.1"/>
</dbReference>
<dbReference type="HOGENOM" id="CLU_577819_0_0_1"/>
<evidence type="ECO:0008006" key="8">
    <source>
        <dbReference type="Google" id="ProtNLM"/>
    </source>
</evidence>
<proteinExistence type="predicted"/>
<evidence type="ECO:0000256" key="4">
    <source>
        <dbReference type="SAM" id="Phobius"/>
    </source>
</evidence>
<feature type="transmembrane region" description="Helical" evidence="4">
    <location>
        <begin position="439"/>
        <end position="461"/>
    </location>
</feature>
<dbReference type="GeneID" id="20202424"/>
<dbReference type="EnsemblMetazoa" id="HelroT168602">
    <property type="protein sequence ID" value="HelroP168602"/>
    <property type="gene ID" value="HelroG168602"/>
</dbReference>
<evidence type="ECO:0000313" key="7">
    <source>
        <dbReference type="Proteomes" id="UP000015101"/>
    </source>
</evidence>
<feature type="transmembrane region" description="Helical" evidence="4">
    <location>
        <begin position="61"/>
        <end position="82"/>
    </location>
</feature>
<dbReference type="Proteomes" id="UP000015101">
    <property type="component" value="Unassembled WGS sequence"/>
</dbReference>
<feature type="transmembrane region" description="Helical" evidence="4">
    <location>
        <begin position="330"/>
        <end position="348"/>
    </location>
</feature>
<dbReference type="EMBL" id="KB095959">
    <property type="protein sequence ID" value="ESO09593.1"/>
    <property type="molecule type" value="Genomic_DNA"/>
</dbReference>
<dbReference type="OMA" id="ARICIVI"/>
<dbReference type="InParanoid" id="T1F0S4"/>
<reference evidence="5 7" key="2">
    <citation type="journal article" date="2013" name="Nature">
        <title>Insights into bilaterian evolution from three spiralian genomes.</title>
        <authorList>
            <person name="Simakov O."/>
            <person name="Marletaz F."/>
            <person name="Cho S.J."/>
            <person name="Edsinger-Gonzales E."/>
            <person name="Havlak P."/>
            <person name="Hellsten U."/>
            <person name="Kuo D.H."/>
            <person name="Larsson T."/>
            <person name="Lv J."/>
            <person name="Arendt D."/>
            <person name="Savage R."/>
            <person name="Osoegawa K."/>
            <person name="de Jong P."/>
            <person name="Grimwood J."/>
            <person name="Chapman J.A."/>
            <person name="Shapiro H."/>
            <person name="Aerts A."/>
            <person name="Otillar R.P."/>
            <person name="Terry A.Y."/>
            <person name="Boore J.L."/>
            <person name="Grigoriev I.V."/>
            <person name="Lindberg D.R."/>
            <person name="Seaver E.C."/>
            <person name="Weisblat D.A."/>
            <person name="Putnam N.H."/>
            <person name="Rokhsar D.S."/>
        </authorList>
    </citation>
    <scope>NUCLEOTIDE SEQUENCE</scope>
</reference>
<evidence type="ECO:0000313" key="6">
    <source>
        <dbReference type="EnsemblMetazoa" id="HelroP168602"/>
    </source>
</evidence>
<feature type="transmembrane region" description="Helical" evidence="4">
    <location>
        <begin position="355"/>
        <end position="373"/>
    </location>
</feature>
<evidence type="ECO:0000313" key="5">
    <source>
        <dbReference type="EMBL" id="ESO09593.1"/>
    </source>
</evidence>
<dbReference type="InterPro" id="IPR036259">
    <property type="entry name" value="MFS_trans_sf"/>
</dbReference>
<dbReference type="FunFam" id="1.20.1250.20:FF:000286">
    <property type="entry name" value="MFS efflux transporter"/>
    <property type="match status" value="1"/>
</dbReference>
<dbReference type="AlphaFoldDB" id="T1F0S4"/>
<dbReference type="PANTHER" id="PTHR23121:SF9">
    <property type="entry name" value="SODIUM-DEPENDENT GLUCOSE TRANSPORTER 1"/>
    <property type="match status" value="1"/>
</dbReference>
<keyword evidence="1 4" id="KW-0812">Transmembrane</keyword>
<name>T1F0S4_HELRO</name>
<feature type="transmembrane region" description="Helical" evidence="4">
    <location>
        <begin position="114"/>
        <end position="137"/>
    </location>
</feature>
<feature type="transmembrane region" description="Helical" evidence="4">
    <location>
        <begin position="89"/>
        <end position="108"/>
    </location>
</feature>
<feature type="transmembrane region" description="Helical" evidence="4">
    <location>
        <begin position="379"/>
        <end position="401"/>
    </location>
</feature>
<dbReference type="PANTHER" id="PTHR23121">
    <property type="entry name" value="SODIUM-DEPENDENT GLUCOSE TRANSPORTER 1"/>
    <property type="match status" value="1"/>
</dbReference>
<feature type="transmembrane region" description="Helical" evidence="4">
    <location>
        <begin position="149"/>
        <end position="172"/>
    </location>
</feature>
<evidence type="ECO:0000256" key="2">
    <source>
        <dbReference type="ARBA" id="ARBA00022989"/>
    </source>
</evidence>
<keyword evidence="2 4" id="KW-1133">Transmembrane helix</keyword>
<dbReference type="SUPFAM" id="SSF103473">
    <property type="entry name" value="MFS general substrate transporter"/>
    <property type="match status" value="1"/>
</dbReference>
<feature type="transmembrane region" description="Helical" evidence="4">
    <location>
        <begin position="231"/>
        <end position="252"/>
    </location>
</feature>
<feature type="transmembrane region" description="Helical" evidence="4">
    <location>
        <begin position="288"/>
        <end position="310"/>
    </location>
</feature>
<evidence type="ECO:0000256" key="1">
    <source>
        <dbReference type="ARBA" id="ARBA00022692"/>
    </source>
</evidence>
<gene>
    <name evidence="6" type="primary">20202424</name>
    <name evidence="5" type="ORF">HELRODRAFT_168602</name>
</gene>
<reference evidence="6" key="3">
    <citation type="submission" date="2015-06" db="UniProtKB">
        <authorList>
            <consortium name="EnsemblMetazoa"/>
        </authorList>
    </citation>
    <scope>IDENTIFICATION</scope>
</reference>
<dbReference type="Gene3D" id="1.20.1250.20">
    <property type="entry name" value="MFS general substrate transporter like domains"/>
    <property type="match status" value="2"/>
</dbReference>
<organism evidence="6 7">
    <name type="scientific">Helobdella robusta</name>
    <name type="common">Californian leech</name>
    <dbReference type="NCBI Taxonomy" id="6412"/>
    <lineage>
        <taxon>Eukaryota</taxon>
        <taxon>Metazoa</taxon>
        <taxon>Spiralia</taxon>
        <taxon>Lophotrochozoa</taxon>
        <taxon>Annelida</taxon>
        <taxon>Clitellata</taxon>
        <taxon>Hirudinea</taxon>
        <taxon>Rhynchobdellida</taxon>
        <taxon>Glossiphoniidae</taxon>
        <taxon>Helobdella</taxon>
    </lineage>
</organism>
<sequence length="473" mass="53240">MQLSTKSTSVSTISTTTGHIQIAKTISLYIFLAVLGFSSSLIGSSLPFLDEFFRIQKGEKTTTIAAIYAGVVLGALSCALLYNLLSKEIIFSTAFILAGFSLVCAGVCNSLSCFAIFVFFHGFSLGSIGTAIQPYILRLWQKNAYQKSLFHGIYFVGSTGSVMAPFVLQYFLCEDKVSKEEDKYIFHVNPTYTRFYHPDSSYFFHSRSDLNRNRSDSCPFYSSSCVRAVPYTFITFGTAILLASVPYIAIWVHNYAEKNESNHSNQMSFSTIPSFVENAASSLYLKMAIYLTAFLFVIFVELQESIPVYFLSSFVVNYLKWSPVNSPFLLSAYFMSQLLARICIVILSKKIPPSTILWFNITATFVASTSVFFTINWSYIIWFASLVYGVSMATTFSTYILWMSQTIEIDAKISAMMIITSSTAGVCTPLLMGRLIHKYGQFCFAYCLIFISFYNLLAYALKTFFFHIFSDLR</sequence>